<dbReference type="AlphaFoldDB" id="A0AA47MS06"/>
<comment type="caution">
    <text evidence="2">The sequence shown here is derived from an EMBL/GenBank/DDBJ whole genome shotgun (WGS) entry which is preliminary data.</text>
</comment>
<dbReference type="Proteomes" id="UP001174136">
    <property type="component" value="Unassembled WGS sequence"/>
</dbReference>
<protein>
    <submittedName>
        <fullName evidence="2">Sterile alpha motif domain-containing protein 3</fullName>
    </submittedName>
</protein>
<evidence type="ECO:0000313" key="3">
    <source>
        <dbReference type="Proteomes" id="UP001174136"/>
    </source>
</evidence>
<evidence type="ECO:0000256" key="1">
    <source>
        <dbReference type="SAM" id="MobiDB-lite"/>
    </source>
</evidence>
<feature type="compositionally biased region" description="Low complexity" evidence="1">
    <location>
        <begin position="102"/>
        <end position="115"/>
    </location>
</feature>
<evidence type="ECO:0000313" key="2">
    <source>
        <dbReference type="EMBL" id="KAK0145125.1"/>
    </source>
</evidence>
<feature type="region of interest" description="Disordered" evidence="1">
    <location>
        <begin position="102"/>
        <end position="128"/>
    </location>
</feature>
<keyword evidence="3" id="KW-1185">Reference proteome</keyword>
<name>A0AA47MS06_MERPO</name>
<gene>
    <name evidence="2" type="primary">Samd3_2</name>
    <name evidence="2" type="ORF">N1851_015979</name>
</gene>
<dbReference type="PANTHER" id="PTHR31025:SF19">
    <property type="entry name" value="SI:CH73-42K18.1-RELATED"/>
    <property type="match status" value="1"/>
</dbReference>
<dbReference type="PANTHER" id="PTHR31025">
    <property type="entry name" value="SI:CH211-196P9.1-RELATED"/>
    <property type="match status" value="1"/>
</dbReference>
<proteinExistence type="predicted"/>
<sequence>MLLRVILSQDDIRRITIDNMPETVIGLHLMLKNKLGLEGDLVVQFQDPEFANEQCCNVTKYKYFVTTANELCNLSCMSELPKDKVTLKVYSKNLESYHTDSTLDTASLTTSSEESFSPNASRPRQLPQPFNIPTFSFDVELKLRHGNEAFHKDGTLLDVSKDTKSDILDKIAEAIYVHNPYPTREEYDLVSQALVEKHPCLREPGSVSGWYCWKFSLKFKMGNFRQKLRLAGCPELKINSRSPGTPGKGKLKRARKSEVNFLPDIPEGKTQRSLEEERTEMVTEMKKRKIDWQQIKEMMTSTFSLRRKQIVEDEPPVADVRARWPALFSERQIEAEFARLTSVDLKGSLFAGLDKYLLRFLEVFRARSGLVELNSLLSTLDNDSSNQRQRAVVLMGLPYYLKDVAKLYKKVQVTDAEEDWTKGMAVGILMVEQNNDRVCFAVVLEEEIIFPSLSDFPTAVALLMGLLFALNIDYPRGLRYTFEVIQKVLMDIGGGQCSALVHGLKNRLLRKKN</sequence>
<organism evidence="2 3">
    <name type="scientific">Merluccius polli</name>
    <name type="common">Benguela hake</name>
    <name type="synonym">Merluccius cadenati</name>
    <dbReference type="NCBI Taxonomy" id="89951"/>
    <lineage>
        <taxon>Eukaryota</taxon>
        <taxon>Metazoa</taxon>
        <taxon>Chordata</taxon>
        <taxon>Craniata</taxon>
        <taxon>Vertebrata</taxon>
        <taxon>Euteleostomi</taxon>
        <taxon>Actinopterygii</taxon>
        <taxon>Neopterygii</taxon>
        <taxon>Teleostei</taxon>
        <taxon>Neoteleostei</taxon>
        <taxon>Acanthomorphata</taxon>
        <taxon>Zeiogadaria</taxon>
        <taxon>Gadariae</taxon>
        <taxon>Gadiformes</taxon>
        <taxon>Gadoidei</taxon>
        <taxon>Merlucciidae</taxon>
        <taxon>Merluccius</taxon>
    </lineage>
</organism>
<reference evidence="2" key="1">
    <citation type="journal article" date="2023" name="Front. Mar. Sci.">
        <title>A new Merluccius polli reference genome to investigate the effects of global change in West African waters.</title>
        <authorList>
            <person name="Mateo J.L."/>
            <person name="Blanco-Fernandez C."/>
            <person name="Garcia-Vazquez E."/>
            <person name="Machado-Schiaffino G."/>
        </authorList>
    </citation>
    <scope>NUCLEOTIDE SEQUENCE</scope>
    <source>
        <strain evidence="2">C29</strain>
        <tissue evidence="2">Fin</tissue>
    </source>
</reference>
<dbReference type="EMBL" id="JAOPHQ010002884">
    <property type="protein sequence ID" value="KAK0145125.1"/>
    <property type="molecule type" value="Genomic_DNA"/>
</dbReference>
<accession>A0AA47MS06</accession>